<gene>
    <name evidence="2" type="ORF">BCS90_14690</name>
</gene>
<accession>A0A7Z1MK80</accession>
<proteinExistence type="predicted"/>
<protein>
    <submittedName>
        <fullName evidence="2">Uncharacterized protein</fullName>
    </submittedName>
</protein>
<keyword evidence="1" id="KW-0472">Membrane</keyword>
<comment type="caution">
    <text evidence="2">The sequence shown here is derived from an EMBL/GenBank/DDBJ whole genome shotgun (WGS) entry which is preliminary data.</text>
</comment>
<name>A0A7Z1MK80_9VIBR</name>
<reference evidence="2" key="1">
    <citation type="submission" date="2016-07" db="EMBL/GenBank/DDBJ databases">
        <authorList>
            <person name="Kauffman K."/>
            <person name="Arevalo P."/>
            <person name="Polz M.F."/>
        </authorList>
    </citation>
    <scope>NUCLEOTIDE SEQUENCE</scope>
    <source>
        <strain evidence="2">10N.222.46.E12</strain>
    </source>
</reference>
<dbReference type="EMBL" id="MDBS01000020">
    <property type="protein sequence ID" value="PMP30545.1"/>
    <property type="molecule type" value="Genomic_DNA"/>
</dbReference>
<evidence type="ECO:0000313" key="2">
    <source>
        <dbReference type="EMBL" id="PMP30545.1"/>
    </source>
</evidence>
<sequence length="207" mass="23166">MLEEQKLSAEAGDFVHTIANRLADKKIQIEGVSDYRAKLIMELSVALRKSDLRDRDARTLYSEGVNLSEYPRSEWISLAGYLIDSPKETPLTEIIEQLTPLTNEIKTERPRIMSVSMVGAFSQAILSYFKALGSMSLVFLLWYCFYFMTSTPRERLSLITVGDLIEFAAQNASTILESGLLTALVIVVLQLGANLPSTKPNVIREGR</sequence>
<evidence type="ECO:0000256" key="1">
    <source>
        <dbReference type="SAM" id="Phobius"/>
    </source>
</evidence>
<reference evidence="2" key="2">
    <citation type="journal article" date="2018" name="Nature">
        <title>A major lineage of non-tailed dsDNA viruses as unrecognized killers of marine bacteria.</title>
        <authorList>
            <person name="Kauffman K.M."/>
            <person name="Hussain F.A."/>
            <person name="Yang J."/>
            <person name="Arevalo P."/>
            <person name="Brown J.M."/>
            <person name="Chang W.K."/>
            <person name="VanInsberghe D."/>
            <person name="Elsherbini J."/>
            <person name="Sharma R.S."/>
            <person name="Cutler M.B."/>
            <person name="Kelly L."/>
            <person name="Polz M.F."/>
        </authorList>
    </citation>
    <scope>NUCLEOTIDE SEQUENCE</scope>
    <source>
        <strain evidence="2">10N.222.46.E12</strain>
    </source>
</reference>
<organism evidence="2">
    <name type="scientific">Vibrio cyclitrophicus</name>
    <dbReference type="NCBI Taxonomy" id="47951"/>
    <lineage>
        <taxon>Bacteria</taxon>
        <taxon>Pseudomonadati</taxon>
        <taxon>Pseudomonadota</taxon>
        <taxon>Gammaproteobacteria</taxon>
        <taxon>Vibrionales</taxon>
        <taxon>Vibrionaceae</taxon>
        <taxon>Vibrio</taxon>
    </lineage>
</organism>
<dbReference type="AlphaFoldDB" id="A0A7Z1MK80"/>
<dbReference type="RefSeq" id="WP_154723969.1">
    <property type="nucleotide sequence ID" value="NZ_CP170597.1"/>
</dbReference>
<keyword evidence="1" id="KW-0812">Transmembrane</keyword>
<feature type="transmembrane region" description="Helical" evidence="1">
    <location>
        <begin position="125"/>
        <end position="148"/>
    </location>
</feature>
<keyword evidence="1" id="KW-1133">Transmembrane helix</keyword>